<comment type="caution">
    <text evidence="2">The sequence shown here is derived from an EMBL/GenBank/DDBJ whole genome shotgun (WGS) entry which is preliminary data.</text>
</comment>
<name>A0AAV3RWN2_LITER</name>
<keyword evidence="1" id="KW-1133">Transmembrane helix</keyword>
<dbReference type="PANTHER" id="PTHR33918">
    <property type="entry name" value="OS01G0704200 PROTEIN"/>
    <property type="match status" value="1"/>
</dbReference>
<evidence type="ECO:0000313" key="2">
    <source>
        <dbReference type="EMBL" id="GAA0185354.1"/>
    </source>
</evidence>
<reference evidence="2 3" key="1">
    <citation type="submission" date="2024-01" db="EMBL/GenBank/DDBJ databases">
        <title>The complete chloroplast genome sequence of Lithospermum erythrorhizon: insights into the phylogenetic relationship among Boraginaceae species and the maternal lineages of purple gromwells.</title>
        <authorList>
            <person name="Okada T."/>
            <person name="Watanabe K."/>
        </authorList>
    </citation>
    <scope>NUCLEOTIDE SEQUENCE [LARGE SCALE GENOMIC DNA]</scope>
</reference>
<dbReference type="Proteomes" id="UP001454036">
    <property type="component" value="Unassembled WGS sequence"/>
</dbReference>
<accession>A0AAV3RWN2</accession>
<gene>
    <name evidence="2" type="ORF">LIER_32642</name>
</gene>
<evidence type="ECO:0000313" key="3">
    <source>
        <dbReference type="Proteomes" id="UP001454036"/>
    </source>
</evidence>
<dbReference type="AlphaFoldDB" id="A0AAV3RWN2"/>
<sequence length="190" mass="21361">MKIMSVSASSCSSLTLLWRDSRSDRSRPDILCSSATLPTSLQEVSFKYGPIHSLELDEKQLGRGKRARYYVMKKRFPKSSCTFAISEDQELPNELEHDVLEQDNNLSADDVSISDPSFVYEGSGGRPGLLSFYGYHRSKKDDVLVPITDKNQHTLLWFVAPAVLVASFIFPSLYLRQILSTIFEDSLLTG</sequence>
<dbReference type="PANTHER" id="PTHR33918:SF2">
    <property type="entry name" value="OS01G0704200 PROTEIN"/>
    <property type="match status" value="1"/>
</dbReference>
<protein>
    <submittedName>
        <fullName evidence="2">Uncharacterized protein</fullName>
    </submittedName>
</protein>
<keyword evidence="1" id="KW-0472">Membrane</keyword>
<evidence type="ECO:0000256" key="1">
    <source>
        <dbReference type="SAM" id="Phobius"/>
    </source>
</evidence>
<keyword evidence="3" id="KW-1185">Reference proteome</keyword>
<keyword evidence="1" id="KW-0812">Transmembrane</keyword>
<dbReference type="GO" id="GO:0009507">
    <property type="term" value="C:chloroplast"/>
    <property type="evidence" value="ECO:0007669"/>
    <property type="project" value="TreeGrafter"/>
</dbReference>
<feature type="transmembrane region" description="Helical" evidence="1">
    <location>
        <begin position="155"/>
        <end position="175"/>
    </location>
</feature>
<dbReference type="EMBL" id="BAABME010012641">
    <property type="protein sequence ID" value="GAA0185354.1"/>
    <property type="molecule type" value="Genomic_DNA"/>
</dbReference>
<organism evidence="2 3">
    <name type="scientific">Lithospermum erythrorhizon</name>
    <name type="common">Purple gromwell</name>
    <name type="synonym">Lithospermum officinale var. erythrorhizon</name>
    <dbReference type="NCBI Taxonomy" id="34254"/>
    <lineage>
        <taxon>Eukaryota</taxon>
        <taxon>Viridiplantae</taxon>
        <taxon>Streptophyta</taxon>
        <taxon>Embryophyta</taxon>
        <taxon>Tracheophyta</taxon>
        <taxon>Spermatophyta</taxon>
        <taxon>Magnoliopsida</taxon>
        <taxon>eudicotyledons</taxon>
        <taxon>Gunneridae</taxon>
        <taxon>Pentapetalae</taxon>
        <taxon>asterids</taxon>
        <taxon>lamiids</taxon>
        <taxon>Boraginales</taxon>
        <taxon>Boraginaceae</taxon>
        <taxon>Boraginoideae</taxon>
        <taxon>Lithospermeae</taxon>
        <taxon>Lithospermum</taxon>
    </lineage>
</organism>
<proteinExistence type="predicted"/>